<comment type="function">
    <text evidence="9">Phospholipid scramblase involved in autophagy. Cycles between the preautophagosomal structure/phagophore assembly site (PAS) and the cytoplasmic vesicle pool and supplies membrane for the growing autophagosome. Lipid scramblase activity plays a key role in preautophagosomal structure/phagophore assembly by distributing the phospholipids that arrive through ATG2 from the cytoplasmic to the luminal leaflet of the bilayer, thereby driving autophagosomal membrane expansion.</text>
</comment>
<feature type="transmembrane region" description="Helical" evidence="9">
    <location>
        <begin position="318"/>
        <end position="340"/>
    </location>
</feature>
<keyword evidence="8 9" id="KW-0472">Membrane</keyword>
<dbReference type="GO" id="GO:0005776">
    <property type="term" value="C:autophagosome"/>
    <property type="evidence" value="ECO:0007669"/>
    <property type="project" value="TreeGrafter"/>
</dbReference>
<comment type="subcellular location">
    <subcellularLocation>
        <location evidence="1 9">Preautophagosomal structure membrane</location>
        <topology evidence="1 9">Multi-pass membrane protein</topology>
    </subcellularLocation>
</comment>
<keyword evidence="4 9" id="KW-0812">Transmembrane</keyword>
<dbReference type="PANTHER" id="PTHR13038:SF14">
    <property type="entry name" value="AUTOPHAGY-RELATED PROTEIN 9B"/>
    <property type="match status" value="1"/>
</dbReference>
<dbReference type="GO" id="GO:0034727">
    <property type="term" value="P:piecemeal microautophagy of the nucleus"/>
    <property type="evidence" value="ECO:0007669"/>
    <property type="project" value="TreeGrafter"/>
</dbReference>
<evidence type="ECO:0000313" key="11">
    <source>
        <dbReference type="Proteomes" id="UP000695026"/>
    </source>
</evidence>
<dbReference type="GO" id="GO:0034497">
    <property type="term" value="P:protein localization to phagophore assembly site"/>
    <property type="evidence" value="ECO:0007669"/>
    <property type="project" value="TreeGrafter"/>
</dbReference>
<feature type="compositionally biased region" description="Low complexity" evidence="10">
    <location>
        <begin position="677"/>
        <end position="692"/>
    </location>
</feature>
<dbReference type="PANTHER" id="PTHR13038">
    <property type="entry name" value="APG9 AUTOPHAGY 9"/>
    <property type="match status" value="1"/>
</dbReference>
<evidence type="ECO:0000256" key="3">
    <source>
        <dbReference type="ARBA" id="ARBA00022448"/>
    </source>
</evidence>
<dbReference type="AlphaFoldDB" id="A0A9F5J4R6"/>
<gene>
    <name evidence="12" type="primary">LOC103054704</name>
</gene>
<reference evidence="12" key="1">
    <citation type="submission" date="2025-08" db="UniProtKB">
        <authorList>
            <consortium name="RefSeq"/>
        </authorList>
    </citation>
    <scope>IDENTIFICATION</scope>
    <source>
        <tissue evidence="12">Liver</tissue>
    </source>
</reference>
<evidence type="ECO:0000256" key="10">
    <source>
        <dbReference type="SAM" id="MobiDB-lite"/>
    </source>
</evidence>
<feature type="transmembrane region" description="Helical" evidence="9">
    <location>
        <begin position="12"/>
        <end position="31"/>
    </location>
</feature>
<protein>
    <recommendedName>
        <fullName evidence="9">Autophagy-related protein 9</fullName>
    </recommendedName>
</protein>
<dbReference type="InterPro" id="IPR007241">
    <property type="entry name" value="Autophagy-rel_prot_9"/>
</dbReference>
<evidence type="ECO:0000313" key="12">
    <source>
        <dbReference type="RefSeq" id="XP_025032562.1"/>
    </source>
</evidence>
<feature type="region of interest" description="Disordered" evidence="10">
    <location>
        <begin position="615"/>
        <end position="639"/>
    </location>
</feature>
<dbReference type="OMA" id="DEHTVWC"/>
<sequence>MMLSDIFELVQFLFVATFSTFLLCCVEYDILFANQPVNRTHQGGGGGSLMPDRGKVTLPDAILPASQCAQRIQASGGIIFLLVMAATFWLFRLAKVLCSLLGYWEIRSFYTKALKIPSEQLRNCSWQEVQARLISLQREQQMCVHKRELTELDIHHRILRFKNYLVAMVNKSLLPVRFRLPLLGRGVFLTQGLKYNLELLLFWGPGSLFQGKWNLQPQYKRASARLELAHRLERSLLLLGLANLLLCPFILVWQVLYAFFSYTEVLKREPGSLGARRWSLYGRLYLRHFNELDHELQARLSRGYKPASKYMNSFTSPLLTVLAKNIGFFAGSILAVLIALTIYDEDVLTVQHILTAITLLGLIVTVARAFIPDEHLVWCPEQLLQCVLAHIHYIPDHWQGNAHKSETREDWAPYFLLRSVPPQVFILEELLSPIVTPFLLIFALRARALDIIDFFRNFSVEVVGVGDICSFAQLDIRNHGNPQWLSQGRTEASVYQQAENGKTELSLVHFAIANPRWQPPPESSLFIGHLKEKVHHDASHAQRLLAEGPLGASLLSDEGPGPVPDALLASVLARPVLAAGSLAALAERRLLARPGGTAGAAASVLASLSCSQLPRHRTRPGEASVCNSESPLLEDSATRSAVRPVPLTRSVLLSEFASAEMSLHAIYMHELHQQQAAARLPSQSSARAASPRRPFDTRAQDGSLGGWEEESAERHQQQQQQKS</sequence>
<evidence type="ECO:0000256" key="5">
    <source>
        <dbReference type="ARBA" id="ARBA00022989"/>
    </source>
</evidence>
<dbReference type="RefSeq" id="XP_025032562.1">
    <property type="nucleotide sequence ID" value="XM_025176794.1"/>
</dbReference>
<feature type="transmembrane region" description="Helical" evidence="9">
    <location>
        <begin position="352"/>
        <end position="371"/>
    </location>
</feature>
<dbReference type="Proteomes" id="UP000695026">
    <property type="component" value="Unplaced"/>
</dbReference>
<feature type="region of interest" description="Disordered" evidence="10">
    <location>
        <begin position="677"/>
        <end position="723"/>
    </location>
</feature>
<dbReference type="GO" id="GO:0006869">
    <property type="term" value="P:lipid transport"/>
    <property type="evidence" value="ECO:0007669"/>
    <property type="project" value="UniProtKB-KW"/>
</dbReference>
<dbReference type="KEGG" id="pbi:103054704"/>
<keyword evidence="7 9" id="KW-0445">Lipid transport</keyword>
<feature type="transmembrane region" description="Helical" evidence="9">
    <location>
        <begin position="236"/>
        <end position="260"/>
    </location>
</feature>
<evidence type="ECO:0000256" key="2">
    <source>
        <dbReference type="ARBA" id="ARBA00006185"/>
    </source>
</evidence>
<dbReference type="Pfam" id="PF04109">
    <property type="entry name" value="ATG9"/>
    <property type="match status" value="1"/>
</dbReference>
<evidence type="ECO:0000256" key="8">
    <source>
        <dbReference type="ARBA" id="ARBA00023136"/>
    </source>
</evidence>
<dbReference type="GeneID" id="103054704"/>
<dbReference type="GO" id="GO:0034045">
    <property type="term" value="C:phagophore assembly site membrane"/>
    <property type="evidence" value="ECO:0007669"/>
    <property type="project" value="UniProtKB-SubCell"/>
</dbReference>
<dbReference type="GO" id="GO:0061709">
    <property type="term" value="P:reticulophagy"/>
    <property type="evidence" value="ECO:0007669"/>
    <property type="project" value="TreeGrafter"/>
</dbReference>
<dbReference type="OrthoDB" id="2020634at2759"/>
<evidence type="ECO:0000256" key="9">
    <source>
        <dbReference type="RuleBase" id="RU364027"/>
    </source>
</evidence>
<keyword evidence="11" id="KW-1185">Reference proteome</keyword>
<keyword evidence="3 9" id="KW-0813">Transport</keyword>
<comment type="similarity">
    <text evidence="2 9">Belongs to the ATG9 family.</text>
</comment>
<proteinExistence type="inferred from homology"/>
<accession>A0A9F5J4R6</accession>
<keyword evidence="6 9" id="KW-0072">Autophagy</keyword>
<evidence type="ECO:0000256" key="6">
    <source>
        <dbReference type="ARBA" id="ARBA00023006"/>
    </source>
</evidence>
<keyword evidence="5 9" id="KW-1133">Transmembrane helix</keyword>
<dbReference type="GO" id="GO:0000422">
    <property type="term" value="P:autophagy of mitochondrion"/>
    <property type="evidence" value="ECO:0007669"/>
    <property type="project" value="TreeGrafter"/>
</dbReference>
<evidence type="ECO:0000256" key="4">
    <source>
        <dbReference type="ARBA" id="ARBA00022692"/>
    </source>
</evidence>
<evidence type="ECO:0000256" key="7">
    <source>
        <dbReference type="ARBA" id="ARBA00023055"/>
    </source>
</evidence>
<organism evidence="11 12">
    <name type="scientific">Python bivittatus</name>
    <name type="common">Burmese python</name>
    <name type="synonym">Python molurus bivittatus</name>
    <dbReference type="NCBI Taxonomy" id="176946"/>
    <lineage>
        <taxon>Eukaryota</taxon>
        <taxon>Metazoa</taxon>
        <taxon>Chordata</taxon>
        <taxon>Craniata</taxon>
        <taxon>Vertebrata</taxon>
        <taxon>Euteleostomi</taxon>
        <taxon>Lepidosauria</taxon>
        <taxon>Squamata</taxon>
        <taxon>Bifurcata</taxon>
        <taxon>Unidentata</taxon>
        <taxon>Episquamata</taxon>
        <taxon>Toxicofera</taxon>
        <taxon>Serpentes</taxon>
        <taxon>Henophidia</taxon>
        <taxon>Pythonidae</taxon>
        <taxon>Python</taxon>
    </lineage>
</organism>
<name>A0A9F5J4R6_PYTBI</name>
<feature type="transmembrane region" description="Helical" evidence="9">
    <location>
        <begin position="72"/>
        <end position="91"/>
    </location>
</feature>
<evidence type="ECO:0000256" key="1">
    <source>
        <dbReference type="ARBA" id="ARBA00004511"/>
    </source>
</evidence>